<name>A0A5N6KP88_9ROSI</name>
<evidence type="ECO:0000256" key="2">
    <source>
        <dbReference type="ARBA" id="ARBA00008044"/>
    </source>
</evidence>
<dbReference type="GO" id="GO:0006406">
    <property type="term" value="P:mRNA export from nucleus"/>
    <property type="evidence" value="ECO:0007669"/>
    <property type="project" value="TreeGrafter"/>
</dbReference>
<dbReference type="PANTHER" id="PTHR13375">
    <property type="entry name" value="FMS INTERACTING PROTEIN"/>
    <property type="match status" value="1"/>
</dbReference>
<dbReference type="OrthoDB" id="20582at2759"/>
<keyword evidence="4" id="KW-0175">Coiled coil</keyword>
<gene>
    <name evidence="5" type="ORF">FH972_021406</name>
</gene>
<evidence type="ECO:0000256" key="3">
    <source>
        <dbReference type="ARBA" id="ARBA00023242"/>
    </source>
</evidence>
<dbReference type="InterPro" id="IPR019163">
    <property type="entry name" value="THO_Thoc5"/>
</dbReference>
<proteinExistence type="inferred from homology"/>
<evidence type="ECO:0000256" key="1">
    <source>
        <dbReference type="ARBA" id="ARBA00004123"/>
    </source>
</evidence>
<dbReference type="GO" id="GO:0000445">
    <property type="term" value="C:THO complex part of transcription export complex"/>
    <property type="evidence" value="ECO:0007669"/>
    <property type="project" value="TreeGrafter"/>
</dbReference>
<dbReference type="Pfam" id="PF09766">
    <property type="entry name" value="FmiP_Thoc5"/>
    <property type="match status" value="1"/>
</dbReference>
<comment type="subcellular location">
    <subcellularLocation>
        <location evidence="1">Nucleus</location>
    </subcellularLocation>
</comment>
<keyword evidence="6" id="KW-1185">Reference proteome</keyword>
<dbReference type="Proteomes" id="UP000327013">
    <property type="component" value="Unassembled WGS sequence"/>
</dbReference>
<dbReference type="GO" id="GO:0003729">
    <property type="term" value="F:mRNA binding"/>
    <property type="evidence" value="ECO:0007669"/>
    <property type="project" value="TreeGrafter"/>
</dbReference>
<feature type="coiled-coil region" evidence="4">
    <location>
        <begin position="159"/>
        <end position="201"/>
    </location>
</feature>
<protein>
    <submittedName>
        <fullName evidence="5">Uncharacterized protein</fullName>
    </submittedName>
</protein>
<organism evidence="5 6">
    <name type="scientific">Carpinus fangiana</name>
    <dbReference type="NCBI Taxonomy" id="176857"/>
    <lineage>
        <taxon>Eukaryota</taxon>
        <taxon>Viridiplantae</taxon>
        <taxon>Streptophyta</taxon>
        <taxon>Embryophyta</taxon>
        <taxon>Tracheophyta</taxon>
        <taxon>Spermatophyta</taxon>
        <taxon>Magnoliopsida</taxon>
        <taxon>eudicotyledons</taxon>
        <taxon>Gunneridae</taxon>
        <taxon>Pentapetalae</taxon>
        <taxon>rosids</taxon>
        <taxon>fabids</taxon>
        <taxon>Fagales</taxon>
        <taxon>Betulaceae</taxon>
        <taxon>Carpinus</taxon>
    </lineage>
</organism>
<dbReference type="PANTHER" id="PTHR13375:SF3">
    <property type="entry name" value="THO COMPLEX SUBUNIT 5 HOMOLOG"/>
    <property type="match status" value="1"/>
</dbReference>
<sequence length="311" mass="35432">MATAELSTLVEEPFLVDLLQTSAAAKKEMLALLDTFFTDPASDDPDELNAQALSLTESQRKLYSHIALLRSQNRRLAHAVRNTKAQTGASRAEVDRLHLSLQNLYYEQRHLTGEIDACENFEHTYSKLPLIPLQDFFVRFPEWLDEGRVDEEGEGAGEVELMRARIEEEHRERTELEEKRKELLKRKMELERANVKRKEKLSKLDSDLETFMNEKASMQVWALPSNPLAGFLFKIGPCDLGVRTSTNLRNETFRVFLKEARIAALLSALRCKWAWSSELPGGYPVGGAANDMANSAEKKRHFIADKSDFAF</sequence>
<reference evidence="5 6" key="1">
    <citation type="submission" date="2019-06" db="EMBL/GenBank/DDBJ databases">
        <title>A chromosomal-level reference genome of Carpinus fangiana (Coryloideae, Betulaceae).</title>
        <authorList>
            <person name="Yang X."/>
            <person name="Wang Z."/>
            <person name="Zhang L."/>
            <person name="Hao G."/>
            <person name="Liu J."/>
            <person name="Yang Y."/>
        </authorList>
    </citation>
    <scope>NUCLEOTIDE SEQUENCE [LARGE SCALE GENOMIC DNA]</scope>
    <source>
        <strain evidence="5">Cfa_2016G</strain>
        <tissue evidence="5">Leaf</tissue>
    </source>
</reference>
<comment type="caution">
    <text evidence="5">The sequence shown here is derived from an EMBL/GenBank/DDBJ whole genome shotgun (WGS) entry which is preliminary data.</text>
</comment>
<evidence type="ECO:0000256" key="4">
    <source>
        <dbReference type="SAM" id="Coils"/>
    </source>
</evidence>
<dbReference type="AlphaFoldDB" id="A0A5N6KP88"/>
<dbReference type="EMBL" id="VIBQ01000009">
    <property type="protein sequence ID" value="KAB8337102.1"/>
    <property type="molecule type" value="Genomic_DNA"/>
</dbReference>
<accession>A0A5N6KP88</accession>
<evidence type="ECO:0000313" key="6">
    <source>
        <dbReference type="Proteomes" id="UP000327013"/>
    </source>
</evidence>
<keyword evidence="3" id="KW-0539">Nucleus</keyword>
<comment type="similarity">
    <text evidence="2">Belongs to the THOC5 family.</text>
</comment>
<evidence type="ECO:0000313" key="5">
    <source>
        <dbReference type="EMBL" id="KAB8337102.1"/>
    </source>
</evidence>